<feature type="domain" description="Peptidase S24/S26A/S26B/S26C" evidence="4">
    <location>
        <begin position="143"/>
        <end position="262"/>
    </location>
</feature>
<keyword evidence="6" id="KW-1185">Reference proteome</keyword>
<evidence type="ECO:0000313" key="6">
    <source>
        <dbReference type="Proteomes" id="UP000000329"/>
    </source>
</evidence>
<dbReference type="STRING" id="757424.Hsero_0222"/>
<evidence type="ECO:0000313" key="5">
    <source>
        <dbReference type="EMBL" id="ADJ61748.1"/>
    </source>
</evidence>
<dbReference type="InterPro" id="IPR039418">
    <property type="entry name" value="LexA-like"/>
</dbReference>
<proteinExistence type="predicted"/>
<evidence type="ECO:0000256" key="3">
    <source>
        <dbReference type="ARBA" id="ARBA00023163"/>
    </source>
</evidence>
<dbReference type="KEGG" id="hse:Hsero_0222"/>
<reference evidence="5 6" key="1">
    <citation type="submission" date="2010-04" db="EMBL/GenBank/DDBJ databases">
        <title>The genome of Herbaspirillum seropedicae SmR1, an endophytic, nitrogen-fixing, plant-growth promoting beta-Proteobacteria.</title>
        <authorList>
            <person name="Pedrosa F.O."/>
            <person name="Monteiro R.A."/>
            <person name="Wassem R."/>
            <person name="Cruz L.M."/>
            <person name="Ayub R.A."/>
            <person name="Colauto N.B."/>
            <person name="Fernandez M.A."/>
            <person name="Fungaro M.H.P."/>
            <person name="Grisard E.C."/>
            <person name="Hungria M."/>
            <person name="Madeira H.M.F."/>
            <person name="Nodari R.O."/>
            <person name="Osaku C.A."/>
            <person name="Petzl-Erler M.L."/>
            <person name="Terenzi H."/>
            <person name="Vieira L.G.E."/>
            <person name="Almeida M.I.M."/>
            <person name="Alves L.R."/>
            <person name="Arantes O.M.N."/>
            <person name="Balsanelli E."/>
            <person name="Barcellos F.G."/>
            <person name="Baura V.A."/>
            <person name="Binde D.R."/>
            <person name="Campo R.J."/>
            <person name="Chubatsu L.S."/>
            <person name="Chueire L.M.O."/>
            <person name="Ciferri R.R."/>
            <person name="Correa L.C."/>
            <person name="da Conceicao Silva J.L."/>
            <person name="Dabul A.N.G."/>
            <person name="Dambros B.P."/>
            <person name="Faoro H."/>
            <person name="Favetti A."/>
            <person name="Friedermann G."/>
            <person name="Furlaneto M.C."/>
            <person name="Gasques L.S."/>
            <person name="Gimenes C.C.T."/>
            <person name="Gioppo N.M.R."/>
            <person name="Glienke-Blanco C."/>
            <person name="Godoy L.P."/>
            <person name="Guerra M.P."/>
            <person name="Karp S."/>
            <person name="Kava-Cordeiro V."/>
            <person name="Margarido V.P."/>
            <person name="Mathioni S.M."/>
            <person name="Menck-Soares M.A."/>
            <person name="Murace N.K."/>
            <person name="Nicolas M.F."/>
            <person name="Oliveira C.E.C."/>
            <person name="Pagnan N.A.B."/>
            <person name="Pamphile J.A."/>
            <person name="Patussi E.V."/>
            <person name="Pereira L.F.P."/>
            <person name="Pereira-Ferrari L."/>
            <person name="Pinto F.G.S."/>
            <person name="Precoma C."/>
            <person name="Prioli A.J."/>
            <person name="Prioli S.M.A.P."/>
            <person name="Raittz R.T."/>
            <person name="Ramos H.J.O."/>
            <person name="Ribeiro E.M.S.F."/>
            <person name="Rigo L.U."/>
            <person name="Rocha C.L.M.S.C."/>
            <person name="Rocha S.N."/>
            <person name="Santos K."/>
            <person name="Satori D."/>
            <person name="Silva A.G."/>
            <person name="Simao R.C.G."/>
            <person name="Soares M.A.M."/>
            <person name="Souza E.M."/>
            <person name="Steffens M.B.R."/>
            <person name="Steindel M."/>
            <person name="Tadra-Sfeir M.Z."/>
            <person name="Takahashi E.K."/>
            <person name="Torres R.A."/>
            <person name="Valle J.S."/>
            <person name="Vernal J.I."/>
            <person name="Vilas-Boas L.A."/>
            <person name="Watanabe M.A.E."/>
            <person name="Weiss V.A."/>
            <person name="Yates M.A."/>
            <person name="Souza E.M."/>
        </authorList>
    </citation>
    <scope>NUCLEOTIDE SEQUENCE [LARGE SCALE GENOMIC DNA]</scope>
    <source>
        <strain evidence="5 6">SmR1</strain>
    </source>
</reference>
<dbReference type="OrthoDB" id="9788236at2"/>
<evidence type="ECO:0000256" key="2">
    <source>
        <dbReference type="ARBA" id="ARBA00023125"/>
    </source>
</evidence>
<dbReference type="CDD" id="cd06529">
    <property type="entry name" value="S24_LexA-like"/>
    <property type="match status" value="1"/>
</dbReference>
<dbReference type="PANTHER" id="PTHR40661:SF3">
    <property type="entry name" value="FELS-1 PROPHAGE TRANSCRIPTIONAL REGULATOR"/>
    <property type="match status" value="1"/>
</dbReference>
<keyword evidence="2" id="KW-0238">DNA-binding</keyword>
<dbReference type="InterPro" id="IPR036286">
    <property type="entry name" value="LexA/Signal_pep-like_sf"/>
</dbReference>
<dbReference type="InterPro" id="IPR010982">
    <property type="entry name" value="Lambda_DNA-bd_dom_sf"/>
</dbReference>
<dbReference type="AlphaFoldDB" id="D8IV29"/>
<name>D8IV29_HERSS</name>
<protein>
    <submittedName>
        <fullName evidence="5">Peptidase S24 LexA-like protein</fullName>
    </submittedName>
</protein>
<dbReference type="Gene3D" id="2.10.109.10">
    <property type="entry name" value="Umud Fragment, subunit A"/>
    <property type="match status" value="1"/>
</dbReference>
<evidence type="ECO:0000259" key="4">
    <source>
        <dbReference type="Pfam" id="PF00717"/>
    </source>
</evidence>
<dbReference type="HOGENOM" id="CLU_066192_1_2_4"/>
<sequence>MAFPQKLQILLNATGKTRAELAAVFGCNRQRIDDLFSGRVSKIRPGEAELAAEHWRVNPQWLLADEGEMFLQPEQHAQLLRLKSIRDGTEITRDVPGLTAQEQQQIQQLFLALKSRNAEMVRAALGASADQEMIRVPRHALPAAGVQAQLSDDTIVDHLAFRRHWLTGVMGLDPSQLALIDMNGDAMAPTVAQGDLLLLDTRSAQSWRDGLYAIAVNGMLVVRRLCQRLSGQIEIGADNPFYGVETLDAQQVARLDIVGRVVWHGHPL</sequence>
<dbReference type="eggNOG" id="COG2932">
    <property type="taxonomic scope" value="Bacteria"/>
</dbReference>
<keyword evidence="3" id="KW-0804">Transcription</keyword>
<dbReference type="RefSeq" id="WP_013232270.1">
    <property type="nucleotide sequence ID" value="NC_014323.1"/>
</dbReference>
<dbReference type="Proteomes" id="UP000000329">
    <property type="component" value="Chromosome"/>
</dbReference>
<dbReference type="InterPro" id="IPR015927">
    <property type="entry name" value="Peptidase_S24_S26A/B/C"/>
</dbReference>
<dbReference type="SUPFAM" id="SSF47413">
    <property type="entry name" value="lambda repressor-like DNA-binding domains"/>
    <property type="match status" value="1"/>
</dbReference>
<keyword evidence="1" id="KW-0805">Transcription regulation</keyword>
<accession>D8IV29</accession>
<dbReference type="Pfam" id="PF00717">
    <property type="entry name" value="Peptidase_S24"/>
    <property type="match status" value="1"/>
</dbReference>
<gene>
    <name evidence="5" type="ordered locus">Hsero_0222</name>
</gene>
<dbReference type="GeneID" id="29393737"/>
<dbReference type="GO" id="GO:0003677">
    <property type="term" value="F:DNA binding"/>
    <property type="evidence" value="ECO:0007669"/>
    <property type="project" value="UniProtKB-KW"/>
</dbReference>
<dbReference type="EMBL" id="CP002039">
    <property type="protein sequence ID" value="ADJ61748.1"/>
    <property type="molecule type" value="Genomic_DNA"/>
</dbReference>
<evidence type="ECO:0000256" key="1">
    <source>
        <dbReference type="ARBA" id="ARBA00023015"/>
    </source>
</evidence>
<dbReference type="SUPFAM" id="SSF51306">
    <property type="entry name" value="LexA/Signal peptidase"/>
    <property type="match status" value="1"/>
</dbReference>
<organism evidence="5 6">
    <name type="scientific">Herbaspirillum seropedicae (strain SmR1)</name>
    <dbReference type="NCBI Taxonomy" id="757424"/>
    <lineage>
        <taxon>Bacteria</taxon>
        <taxon>Pseudomonadati</taxon>
        <taxon>Pseudomonadota</taxon>
        <taxon>Betaproteobacteria</taxon>
        <taxon>Burkholderiales</taxon>
        <taxon>Oxalobacteraceae</taxon>
        <taxon>Herbaspirillum</taxon>
    </lineage>
</organism>
<dbReference type="PANTHER" id="PTHR40661">
    <property type="match status" value="1"/>
</dbReference>